<comment type="caution">
    <text evidence="2">The sequence shown here is derived from an EMBL/GenBank/DDBJ whole genome shotgun (WGS) entry which is preliminary data.</text>
</comment>
<name>A0ABD2NPB8_9CUCU</name>
<organism evidence="2 3">
    <name type="scientific">Cryptolaemus montrouzieri</name>
    <dbReference type="NCBI Taxonomy" id="559131"/>
    <lineage>
        <taxon>Eukaryota</taxon>
        <taxon>Metazoa</taxon>
        <taxon>Ecdysozoa</taxon>
        <taxon>Arthropoda</taxon>
        <taxon>Hexapoda</taxon>
        <taxon>Insecta</taxon>
        <taxon>Pterygota</taxon>
        <taxon>Neoptera</taxon>
        <taxon>Endopterygota</taxon>
        <taxon>Coleoptera</taxon>
        <taxon>Polyphaga</taxon>
        <taxon>Cucujiformia</taxon>
        <taxon>Coccinelloidea</taxon>
        <taxon>Coccinellidae</taxon>
        <taxon>Scymninae</taxon>
        <taxon>Scymnini</taxon>
        <taxon>Cryptolaemus</taxon>
    </lineage>
</organism>
<feature type="chain" id="PRO_5044874582" evidence="1">
    <location>
        <begin position="17"/>
        <end position="201"/>
    </location>
</feature>
<evidence type="ECO:0000313" key="3">
    <source>
        <dbReference type="Proteomes" id="UP001516400"/>
    </source>
</evidence>
<evidence type="ECO:0000313" key="2">
    <source>
        <dbReference type="EMBL" id="KAL3280211.1"/>
    </source>
</evidence>
<sequence>MIKLVLIVAVLDSVYSELQLRDRKYNIPPLNPLEIPSVPFLDIGGFDFNTTAVSVHGIADAVVTDLEFNALGRKVSVTLTCPNLTLDFDYDVKGNIGNQLIGKQGHGTIEIYNGTYTYGFHFEVNPVNSKLYLKIKKDSILFDAEKIAVDLSNVEFINRFLSRHWMLIQQEFGLSIEEGFRNIIRTIVGNIMKKISVENNL</sequence>
<dbReference type="PANTHER" id="PTHR11008">
    <property type="entry name" value="PROTEIN TAKEOUT-LIKE PROTEIN"/>
    <property type="match status" value="1"/>
</dbReference>
<dbReference type="Pfam" id="PF06585">
    <property type="entry name" value="JHBP"/>
    <property type="match status" value="1"/>
</dbReference>
<keyword evidence="1" id="KW-0732">Signal</keyword>
<dbReference type="Proteomes" id="UP001516400">
    <property type="component" value="Unassembled WGS sequence"/>
</dbReference>
<dbReference type="Gene3D" id="3.15.10.30">
    <property type="entry name" value="Haemolymph juvenile hormone binding protein"/>
    <property type="match status" value="1"/>
</dbReference>
<accession>A0ABD2NPB8</accession>
<evidence type="ECO:0000256" key="1">
    <source>
        <dbReference type="SAM" id="SignalP"/>
    </source>
</evidence>
<gene>
    <name evidence="2" type="ORF">HHI36_017711</name>
</gene>
<proteinExistence type="predicted"/>
<keyword evidence="3" id="KW-1185">Reference proteome</keyword>
<dbReference type="AlphaFoldDB" id="A0ABD2NPB8"/>
<reference evidence="2 3" key="1">
    <citation type="journal article" date="2021" name="BMC Biol.">
        <title>Horizontally acquired antibacterial genes associated with adaptive radiation of ladybird beetles.</title>
        <authorList>
            <person name="Li H.S."/>
            <person name="Tang X.F."/>
            <person name="Huang Y.H."/>
            <person name="Xu Z.Y."/>
            <person name="Chen M.L."/>
            <person name="Du X.Y."/>
            <person name="Qiu B.Y."/>
            <person name="Chen P.T."/>
            <person name="Zhang W."/>
            <person name="Slipinski A."/>
            <person name="Escalona H.E."/>
            <person name="Waterhouse R.M."/>
            <person name="Zwick A."/>
            <person name="Pang H."/>
        </authorList>
    </citation>
    <scope>NUCLEOTIDE SEQUENCE [LARGE SCALE GENOMIC DNA]</scope>
    <source>
        <strain evidence="2">SYSU2018</strain>
    </source>
</reference>
<dbReference type="PANTHER" id="PTHR11008:SF32">
    <property type="entry name" value="CIRCADIAN CLOCK-CONTROLLED PROTEIN DAYWAKE-RELATED"/>
    <property type="match status" value="1"/>
</dbReference>
<dbReference type="InterPro" id="IPR038606">
    <property type="entry name" value="To_sf"/>
</dbReference>
<dbReference type="EMBL" id="JABFTP020000124">
    <property type="protein sequence ID" value="KAL3280211.1"/>
    <property type="molecule type" value="Genomic_DNA"/>
</dbReference>
<dbReference type="InterPro" id="IPR010562">
    <property type="entry name" value="Haemolymph_juvenile_hormone-bd"/>
</dbReference>
<dbReference type="SMART" id="SM00700">
    <property type="entry name" value="JHBP"/>
    <property type="match status" value="1"/>
</dbReference>
<feature type="signal peptide" evidence="1">
    <location>
        <begin position="1"/>
        <end position="16"/>
    </location>
</feature>
<protein>
    <submittedName>
        <fullName evidence="2">Uncharacterized protein</fullName>
    </submittedName>
</protein>